<dbReference type="EMBL" id="LEKV01007564">
    <property type="protein sequence ID" value="KVG82869.1"/>
    <property type="molecule type" value="Genomic_DNA"/>
</dbReference>
<feature type="domain" description="DUF7865" evidence="2">
    <location>
        <begin position="1"/>
        <end position="64"/>
    </location>
</feature>
<comment type="caution">
    <text evidence="3">The sequence shown here is derived from an EMBL/GenBank/DDBJ whole genome shotgun (WGS) entry which is preliminary data.</text>
</comment>
<protein>
    <recommendedName>
        <fullName evidence="2">DUF7865 domain-containing protein</fullName>
    </recommendedName>
</protein>
<keyword evidence="1" id="KW-1133">Transmembrane helix</keyword>
<keyword evidence="4" id="KW-1185">Reference proteome</keyword>
<dbReference type="AlphaFoldDB" id="A0A103SAX0"/>
<gene>
    <name evidence="3" type="ORF">Ccrd_026170</name>
</gene>
<proteinExistence type="predicted"/>
<evidence type="ECO:0000313" key="4">
    <source>
        <dbReference type="Proteomes" id="UP000243975"/>
    </source>
</evidence>
<dbReference type="InterPro" id="IPR057187">
    <property type="entry name" value="DUF7865"/>
</dbReference>
<dbReference type="Pfam" id="PF25266">
    <property type="entry name" value="DUF7865"/>
    <property type="match status" value="1"/>
</dbReference>
<accession>A0A103SAX0</accession>
<dbReference type="STRING" id="59895.A0A103SAX0"/>
<dbReference type="Proteomes" id="UP000243975">
    <property type="component" value="Unassembled WGS sequence"/>
</dbReference>
<name>A0A103SAX0_CYNCS</name>
<sequence>MESSGFFLICLLHLSIAISYGGLIMFYLNEISTFSHGIETARKLSGSMPHDQLLIQTSHSFVGMTRAGSDEGRERGGGSRRNLIVKMAHMEDENLTQSAHQSDFGQSDNLVNKLIVDRVSIADRKPVFKTTTGVDALRGTIESLCARI</sequence>
<keyword evidence="1" id="KW-0812">Transmembrane</keyword>
<keyword evidence="1" id="KW-0472">Membrane</keyword>
<reference evidence="3 4" key="1">
    <citation type="journal article" date="2016" name="Sci. Rep.">
        <title>The genome sequence of the outbreeding globe artichoke constructed de novo incorporating a phase-aware low-pass sequencing strategy of F1 progeny.</title>
        <authorList>
            <person name="Scaglione D."/>
            <person name="Reyes-Chin-Wo S."/>
            <person name="Acquadro A."/>
            <person name="Froenicke L."/>
            <person name="Portis E."/>
            <person name="Beitel C."/>
            <person name="Tirone M."/>
            <person name="Mauro R."/>
            <person name="Lo Monaco A."/>
            <person name="Mauromicale G."/>
            <person name="Faccioli P."/>
            <person name="Cattivelli L."/>
            <person name="Rieseberg L."/>
            <person name="Michelmore R."/>
            <person name="Lanteri S."/>
        </authorList>
    </citation>
    <scope>NUCLEOTIDE SEQUENCE [LARGE SCALE GENOMIC DNA]</scope>
    <source>
        <strain evidence="3">2C</strain>
    </source>
</reference>
<evidence type="ECO:0000259" key="2">
    <source>
        <dbReference type="Pfam" id="PF25266"/>
    </source>
</evidence>
<dbReference type="Gramene" id="KVG82869">
    <property type="protein sequence ID" value="KVG82869"/>
    <property type="gene ID" value="Ccrd_026170"/>
</dbReference>
<organism evidence="3 4">
    <name type="scientific">Cynara cardunculus var. scolymus</name>
    <name type="common">Globe artichoke</name>
    <name type="synonym">Cynara scolymus</name>
    <dbReference type="NCBI Taxonomy" id="59895"/>
    <lineage>
        <taxon>Eukaryota</taxon>
        <taxon>Viridiplantae</taxon>
        <taxon>Streptophyta</taxon>
        <taxon>Embryophyta</taxon>
        <taxon>Tracheophyta</taxon>
        <taxon>Spermatophyta</taxon>
        <taxon>Magnoliopsida</taxon>
        <taxon>eudicotyledons</taxon>
        <taxon>Gunneridae</taxon>
        <taxon>Pentapetalae</taxon>
        <taxon>asterids</taxon>
        <taxon>campanulids</taxon>
        <taxon>Asterales</taxon>
        <taxon>Asteraceae</taxon>
        <taxon>Carduoideae</taxon>
        <taxon>Cardueae</taxon>
        <taxon>Carduinae</taxon>
        <taxon>Cynara</taxon>
    </lineage>
</organism>
<feature type="transmembrane region" description="Helical" evidence="1">
    <location>
        <begin position="6"/>
        <end position="28"/>
    </location>
</feature>
<evidence type="ECO:0000313" key="3">
    <source>
        <dbReference type="EMBL" id="KVG82869.1"/>
    </source>
</evidence>
<evidence type="ECO:0000256" key="1">
    <source>
        <dbReference type="SAM" id="Phobius"/>
    </source>
</evidence>
<dbReference type="PANTHER" id="PTHR34274:SF12">
    <property type="entry name" value="PROTEIN, PUTATIVE-RELATED"/>
    <property type="match status" value="1"/>
</dbReference>
<dbReference type="PANTHER" id="PTHR34274">
    <property type="entry name" value="TRANSMEMBRANE PROTEIN"/>
    <property type="match status" value="1"/>
</dbReference>